<accession>A0A9N9EIH3</accession>
<feature type="compositionally biased region" description="Basic residues" evidence="6">
    <location>
        <begin position="594"/>
        <end position="603"/>
    </location>
</feature>
<dbReference type="GO" id="GO:0003677">
    <property type="term" value="F:DNA binding"/>
    <property type="evidence" value="ECO:0007669"/>
    <property type="project" value="UniProtKB-KW"/>
</dbReference>
<feature type="region of interest" description="Disordered" evidence="6">
    <location>
        <begin position="1448"/>
        <end position="1467"/>
    </location>
</feature>
<evidence type="ECO:0000256" key="3">
    <source>
        <dbReference type="ARBA" id="ARBA00023125"/>
    </source>
</evidence>
<dbReference type="InterPro" id="IPR007309">
    <property type="entry name" value="TFIIIC_Bblock-bd"/>
</dbReference>
<evidence type="ECO:0000256" key="2">
    <source>
        <dbReference type="ARBA" id="ARBA00022553"/>
    </source>
</evidence>
<dbReference type="PANTHER" id="PTHR15180:SF1">
    <property type="entry name" value="GENERAL TRANSCRIPTION FACTOR 3C POLYPEPTIDE 1"/>
    <property type="match status" value="1"/>
</dbReference>
<evidence type="ECO:0000256" key="4">
    <source>
        <dbReference type="ARBA" id="ARBA00023163"/>
    </source>
</evidence>
<dbReference type="PROSITE" id="PS50090">
    <property type="entry name" value="MYB_LIKE"/>
    <property type="match status" value="1"/>
</dbReference>
<sequence length="2128" mass="242082">IGAGNLTLYSDWAAIGSFPSGSGYDYCIIIVSCSPEFVGSILSLRLKTMIDDIIVHCLEELALDGDLGCNLDRLWEFVQNFFDQRLRDRKVLSIQSESSTQSSKTSIPCLDDLYKSYFWSQFVDAKVLVFFLSNVNANDESTLDASTDLTNENLNMKQGEILLDKNRIVKMSLQDVQINYDGFRIKTIPEYQKRIIFGSIDVWIVLPTYIARHRAIGATQADMAKDLQIDPRSFYHYVKTLINLKLIVKLPVVTKGIYTNLCILTKCASQNPAYLGKSVYLPTNNSSSNNSRSSQSSDYTFDPTDTVSGGVSFNSELIKMKFTEILGKAKNQIMLANDLMVALFGVSTPTKKQRRWFNRTIGTLSHQGYIEKVNVPKKDSNKQLERCLRLITHYEKGKDPEMGKHNHKLTTSTSGLAIKSQNMAEDHQNGIYVELPLEYQVYQLIQGVGEYGITAGAIKNSFGNMNHRVLAKILERLVKPTPSGLSRFTVKRASEFQGRERRYRYFSLDGYIKFATSSGIALEDNVQQLQENQTSPIYIHDPLWGVEFLQDGEEERDVDFLQSQECRDRRKRKKEKWRMTQSDANQSVPPEKPIKKKRGRPRKIAIDDEKPAVPKGKGGRPKGSKDKKPRKPPRKKMRATQNEDDNDETELNDAQKLEIQPRKRRGRYKKTIDKKLGPDIEISDVQLDGDVTVTDAILSDKTTSIISNVSGTSYDDIMASTFNLNSTSIINDRDTAVSMDLNNSRPLLEKGATDNCSSSTDDPMNVSTEVGVEQSTQLDLSPTFITETSDYPQFDLMEIDPTYDSVGDNIESSLNTDIILENDMNSNIESELNVCMAFNDLPSTNVEVTDVQNSLPLNGHDCMEDLSINTNDENQICASTNAVKKPKKCASINAVKKPKKSISRRKYVSRRKTTKRRFTSSASITAAIRTNMISQILEQHQVVELSTELVKLYQYQQTLKDGPNSTSSHVIDKKTLKRTGEDMEEKGLLRSYNIKLPLLNGSFNTKTLFLHPNLTPSSPIVKEYVAKMEDRAILVGRSHKQTKIEELDIEVEPLEQLQKRLAVVAAADESINILSVPTSSQEPESYETLMSTMSSNANSEPVASDTPEASDSTTVKPHMQTSNEMWWLHTARGYGWINAKMIRAKILHQYLITKIIEASPNDSCIEKNARTFHTAILLRDLPLELYLKVIGQSIPSHRLTEYVRSGQSLSVSVINLPSELRAELFSGNYKLRQNLKKLMDILVALKMLKPIRRGFNERGDPVLEIENNESNDFEDGSSQITPTSCSPPQTLLAPAYQLMRHVPMIDFSVSGPDRPIIRDYILDSVEDVTIYWNELQYVARQKMVETGNKSNNELSGDEETFKPRKKVTHDDDPLDPLRFITLSRNWNAGYPLTSKQKKRLEHYVNRRKSKTPYEDEALCRQIAQECSLPFTRVRVYFKHIENSFEKKRNDAKAAKQKERRRKVATKSKNFSGIVTSAEGEPSFKRRKRETMVHKVVRKTGDAVQAVPCNHAGRKSLREKFKQKGLIDTGSIAEEENLPIIADEERFETQYETFSQRSRPKWSQHEDEVVLHIYVILKVRSQKSRFLWGAITKVLPHKTTENCRRRLNVLIKNTTTLERVNVLLSQWPRLYEAGLKNGHIVDDDESDMINFDLPGHLDYFMKVLQHHPRQSPNPIIPLPCDIQTYEHVFIESYVSSMRQQNLFYEDRLVGVDCYENLDINENDIHIQCIQALVKMILMTPDDKYDPSHAFSILNFYPDAIVKNAIEKLKDTGAIVKVKGGSDRRVPVISGSLPDRMFSQAITCHKKLTMATLFDQFSDSGDMACLLDKLSAGKISLSFSDRSQDLFTTCIIPNHRSRKIDPAKLHFDVLVTPIQKSIHNEETNHTITSEEDEFPHSLVKARANNLSSMTLQAEELVAFQQLLKLHDTNTKECLRKVYNYIREAGNIGTTLTSLMKSVDIPETDFPCYISLLESNQPSIIKKVGYNYSRYVCSIYEKCWLVKTHRTPIYRSNKRSIDEYMDLDDGTSSSELFSQNRRQEKQTSTESFAVPRMWYDINGNFIESVFSGCLEAVLGVIIQKPGIYESNIHRKLSLVMSRCEIQDVLEELVYRCAITRSSIVKPQKVSLFSKR</sequence>
<dbReference type="Pfam" id="PF04182">
    <property type="entry name" value="B-block_TFIIIC"/>
    <property type="match status" value="1"/>
</dbReference>
<dbReference type="InterPro" id="IPR056467">
    <property type="entry name" value="eWH_GTF3C1"/>
</dbReference>
<feature type="region of interest" description="Disordered" evidence="6">
    <location>
        <begin position="1348"/>
        <end position="1369"/>
    </location>
</feature>
<reference evidence="8" key="1">
    <citation type="submission" date="2021-06" db="EMBL/GenBank/DDBJ databases">
        <authorList>
            <person name="Kallberg Y."/>
            <person name="Tangrot J."/>
            <person name="Rosling A."/>
        </authorList>
    </citation>
    <scope>NUCLEOTIDE SEQUENCE</scope>
    <source>
        <strain evidence="8">MA453B</strain>
    </source>
</reference>
<evidence type="ECO:0000313" key="8">
    <source>
        <dbReference type="EMBL" id="CAG8680062.1"/>
    </source>
</evidence>
<evidence type="ECO:0000256" key="5">
    <source>
        <dbReference type="ARBA" id="ARBA00023242"/>
    </source>
</evidence>
<organism evidence="8 9">
    <name type="scientific">Dentiscutata erythropus</name>
    <dbReference type="NCBI Taxonomy" id="1348616"/>
    <lineage>
        <taxon>Eukaryota</taxon>
        <taxon>Fungi</taxon>
        <taxon>Fungi incertae sedis</taxon>
        <taxon>Mucoromycota</taxon>
        <taxon>Glomeromycotina</taxon>
        <taxon>Glomeromycetes</taxon>
        <taxon>Diversisporales</taxon>
        <taxon>Gigasporaceae</taxon>
        <taxon>Dentiscutata</taxon>
    </lineage>
</organism>
<evidence type="ECO:0000256" key="1">
    <source>
        <dbReference type="ARBA" id="ARBA00004123"/>
    </source>
</evidence>
<dbReference type="Pfam" id="PF20222">
    <property type="entry name" value="DUF6581"/>
    <property type="match status" value="2"/>
</dbReference>
<dbReference type="Proteomes" id="UP000789405">
    <property type="component" value="Unassembled WGS sequence"/>
</dbReference>
<dbReference type="InterPro" id="IPR046488">
    <property type="entry name" value="Sfc3/Tfc3_C"/>
</dbReference>
<feature type="compositionally biased region" description="Basic residues" evidence="6">
    <location>
        <begin position="617"/>
        <end position="638"/>
    </location>
</feature>
<evidence type="ECO:0000259" key="7">
    <source>
        <dbReference type="PROSITE" id="PS50090"/>
    </source>
</evidence>
<gene>
    <name evidence="8" type="ORF">DERYTH_LOCUS11748</name>
</gene>
<dbReference type="GO" id="GO:0005634">
    <property type="term" value="C:nucleus"/>
    <property type="evidence" value="ECO:0007669"/>
    <property type="project" value="UniProtKB-SubCell"/>
</dbReference>
<dbReference type="GO" id="GO:0042791">
    <property type="term" value="P:5S class rRNA transcription by RNA polymerase III"/>
    <property type="evidence" value="ECO:0007669"/>
    <property type="project" value="TreeGrafter"/>
</dbReference>
<comment type="caution">
    <text evidence="8">The sequence shown here is derived from an EMBL/GenBank/DDBJ whole genome shotgun (WGS) entry which is preliminary data.</text>
</comment>
<dbReference type="GO" id="GO:0000127">
    <property type="term" value="C:transcription factor TFIIIC complex"/>
    <property type="evidence" value="ECO:0007669"/>
    <property type="project" value="InterPro"/>
</dbReference>
<keyword evidence="5" id="KW-0539">Nucleus</keyword>
<feature type="domain" description="Myb-like" evidence="7">
    <location>
        <begin position="1553"/>
        <end position="1610"/>
    </location>
</feature>
<evidence type="ECO:0000256" key="6">
    <source>
        <dbReference type="SAM" id="MobiDB-lite"/>
    </source>
</evidence>
<protein>
    <submittedName>
        <fullName evidence="8">503_t:CDS:1</fullName>
    </submittedName>
</protein>
<feature type="region of interest" description="Disordered" evidence="6">
    <location>
        <begin position="567"/>
        <end position="665"/>
    </location>
</feature>
<dbReference type="PANTHER" id="PTHR15180">
    <property type="entry name" value="GENERAL TRANSCRIPTION FACTOR 3C POLYPEPTIDE 1"/>
    <property type="match status" value="1"/>
</dbReference>
<evidence type="ECO:0000313" key="9">
    <source>
        <dbReference type="Proteomes" id="UP000789405"/>
    </source>
</evidence>
<comment type="subcellular location">
    <subcellularLocation>
        <location evidence="1">Nucleus</location>
    </subcellularLocation>
</comment>
<keyword evidence="3" id="KW-0238">DNA-binding</keyword>
<feature type="compositionally biased region" description="Acidic residues" evidence="6">
    <location>
        <begin position="642"/>
        <end position="651"/>
    </location>
</feature>
<keyword evidence="4" id="KW-0804">Transcription</keyword>
<feature type="non-terminal residue" evidence="8">
    <location>
        <position position="2128"/>
    </location>
</feature>
<dbReference type="Pfam" id="PF24101">
    <property type="entry name" value="WHD_GTF3C1"/>
    <property type="match status" value="1"/>
</dbReference>
<feature type="region of interest" description="Disordered" evidence="6">
    <location>
        <begin position="1077"/>
        <end position="1116"/>
    </location>
</feature>
<keyword evidence="2" id="KW-0597">Phosphoprotein</keyword>
<proteinExistence type="predicted"/>
<dbReference type="Pfam" id="PF24538">
    <property type="entry name" value="DUF7599"/>
    <property type="match status" value="1"/>
</dbReference>
<dbReference type="OrthoDB" id="68020at2759"/>
<feature type="non-terminal residue" evidence="8">
    <location>
        <position position="1"/>
    </location>
</feature>
<dbReference type="InterPro" id="IPR056020">
    <property type="entry name" value="DUF7599"/>
</dbReference>
<name>A0A9N9EIH3_9GLOM</name>
<dbReference type="EMBL" id="CAJVPY010007405">
    <property type="protein sequence ID" value="CAG8680062.1"/>
    <property type="molecule type" value="Genomic_DNA"/>
</dbReference>
<dbReference type="InterPro" id="IPR001005">
    <property type="entry name" value="SANT/Myb"/>
</dbReference>
<feature type="compositionally biased region" description="Polar residues" evidence="6">
    <location>
        <begin position="579"/>
        <end position="588"/>
    </location>
</feature>
<dbReference type="GO" id="GO:0006384">
    <property type="term" value="P:transcription initiation at RNA polymerase III promoter"/>
    <property type="evidence" value="ECO:0007669"/>
    <property type="project" value="InterPro"/>
</dbReference>
<keyword evidence="9" id="KW-1185">Reference proteome</keyword>
<dbReference type="InterPro" id="IPR044210">
    <property type="entry name" value="Tfc3-like"/>
</dbReference>